<dbReference type="AlphaFoldDB" id="A0AAX2EGV9"/>
<reference evidence="1 2" key="1">
    <citation type="submission" date="2016-10" db="EMBL/GenBank/DDBJ databases">
        <authorList>
            <person name="Varghese N."/>
            <person name="Submissions S."/>
        </authorList>
    </citation>
    <scope>NUCLEOTIDE SEQUENCE [LARGE SCALE GENOMIC DNA]</scope>
    <source>
        <strain evidence="1 2">DSM 21619</strain>
    </source>
</reference>
<evidence type="ECO:0000313" key="2">
    <source>
        <dbReference type="Proteomes" id="UP000199735"/>
    </source>
</evidence>
<proteinExistence type="predicted"/>
<sequence length="170" mass="19528">MDWINRLNNNAKVALGLVVAEKMYGAVTIDEPGYKVGRSALDNCWEWLEGGDITAEDLYNYIDSDDYMDVAELVIEEEGEQKQYAWYTVLDAVSYTIYQAYKKEKIKYVPQAIEIVDDETLKILIENANESSLFNVDHIREAQKFLLENHSSNTETSQSDPIKKELVMID</sequence>
<organism evidence="1 2">
    <name type="scientific">Terribacillus saccharophilus</name>
    <dbReference type="NCBI Taxonomy" id="361277"/>
    <lineage>
        <taxon>Bacteria</taxon>
        <taxon>Bacillati</taxon>
        <taxon>Bacillota</taxon>
        <taxon>Bacilli</taxon>
        <taxon>Bacillales</taxon>
        <taxon>Bacillaceae</taxon>
        <taxon>Terribacillus</taxon>
    </lineage>
</organism>
<dbReference type="InterPro" id="IPR025674">
    <property type="entry name" value="Imm6"/>
</dbReference>
<protein>
    <submittedName>
        <fullName evidence="1">Immunity protein Imm6</fullName>
    </submittedName>
</protein>
<comment type="caution">
    <text evidence="1">The sequence shown here is derived from an EMBL/GenBank/DDBJ whole genome shotgun (WGS) entry which is preliminary data.</text>
</comment>
<dbReference type="RefSeq" id="WP_093880788.1">
    <property type="nucleotide sequence ID" value="NZ_FOCD01000002.1"/>
</dbReference>
<accession>A0AAX2EGV9</accession>
<name>A0AAX2EGV9_9BACI</name>
<gene>
    <name evidence="1" type="ORF">SAMN04489762_2358</name>
</gene>
<evidence type="ECO:0000313" key="1">
    <source>
        <dbReference type="EMBL" id="SEN48306.1"/>
    </source>
</evidence>
<dbReference type="Pfam" id="PF14434">
    <property type="entry name" value="Imm6"/>
    <property type="match status" value="1"/>
</dbReference>
<dbReference type="Proteomes" id="UP000199735">
    <property type="component" value="Unassembled WGS sequence"/>
</dbReference>
<dbReference type="EMBL" id="FOCD01000002">
    <property type="protein sequence ID" value="SEN48306.1"/>
    <property type="molecule type" value="Genomic_DNA"/>
</dbReference>